<dbReference type="EMBL" id="BJZS01000022">
    <property type="protein sequence ID" value="GEO94630.1"/>
    <property type="molecule type" value="Genomic_DNA"/>
</dbReference>
<dbReference type="AlphaFoldDB" id="A0A512IA98"/>
<protein>
    <recommendedName>
        <fullName evidence="4">Alpha-L-arabinofuranosidase</fullName>
    </recommendedName>
</protein>
<dbReference type="InterPro" id="IPR006311">
    <property type="entry name" value="TAT_signal"/>
</dbReference>
<evidence type="ECO:0008006" key="4">
    <source>
        <dbReference type="Google" id="ProtNLM"/>
    </source>
</evidence>
<organism evidence="2 3">
    <name type="scientific">Kocuria turfanensis</name>
    <dbReference type="NCBI Taxonomy" id="388357"/>
    <lineage>
        <taxon>Bacteria</taxon>
        <taxon>Bacillati</taxon>
        <taxon>Actinomycetota</taxon>
        <taxon>Actinomycetes</taxon>
        <taxon>Micrococcales</taxon>
        <taxon>Micrococcaceae</taxon>
        <taxon>Kocuria</taxon>
    </lineage>
</organism>
<evidence type="ECO:0000313" key="2">
    <source>
        <dbReference type="EMBL" id="GEO94630.1"/>
    </source>
</evidence>
<dbReference type="Gene3D" id="3.20.20.80">
    <property type="entry name" value="Glycosidases"/>
    <property type="match status" value="1"/>
</dbReference>
<name>A0A512IA98_9MICC</name>
<dbReference type="STRING" id="388357.GCA_001580365_03271"/>
<evidence type="ECO:0000256" key="1">
    <source>
        <dbReference type="SAM" id="SignalP"/>
    </source>
</evidence>
<dbReference type="Proteomes" id="UP000321103">
    <property type="component" value="Unassembled WGS sequence"/>
</dbReference>
<comment type="caution">
    <text evidence="2">The sequence shown here is derived from an EMBL/GenBank/DDBJ whole genome shotgun (WGS) entry which is preliminary data.</text>
</comment>
<keyword evidence="1" id="KW-0732">Signal</keyword>
<dbReference type="PROSITE" id="PS51318">
    <property type="entry name" value="TAT"/>
    <property type="match status" value="1"/>
</dbReference>
<dbReference type="InterPro" id="IPR013780">
    <property type="entry name" value="Glyco_hydro_b"/>
</dbReference>
<dbReference type="PROSITE" id="PS51257">
    <property type="entry name" value="PROKAR_LIPOPROTEIN"/>
    <property type="match status" value="1"/>
</dbReference>
<feature type="signal peptide" evidence="1">
    <location>
        <begin position="1"/>
        <end position="20"/>
    </location>
</feature>
<gene>
    <name evidence="2" type="ORF">KTU01_07530</name>
</gene>
<evidence type="ECO:0000313" key="3">
    <source>
        <dbReference type="Proteomes" id="UP000321103"/>
    </source>
</evidence>
<accession>A0A512IA98</accession>
<proteinExistence type="predicted"/>
<keyword evidence="3" id="KW-1185">Reference proteome</keyword>
<dbReference type="InterPro" id="IPR017853">
    <property type="entry name" value="GH"/>
</dbReference>
<dbReference type="Gene3D" id="2.60.40.1180">
    <property type="entry name" value="Golgi alpha-mannosidase II"/>
    <property type="match status" value="1"/>
</dbReference>
<sequence>MTRRGVLSTAAHLGVGALLAGCATDGADATVDFAAARDGSELSEVSFGSCISTYSGDGENVNIVKGSAADSAAWRATLGGLGPLVWRIPLAWHGGSPGSSAGGARSYGDAGDYVSAIRSIGGTPVVVVGGTTGDNDILADDAAALVRYFNDDGGRHGGPVDHWIIGNEPDNGGDAAFGMAAYIHGGKGGSGFSTIVGAMRAATSRTLEIAGPSLVSYASWNKDLYDAFLDACGHDVDVVDFHLYEGADLPRYSDAVTGLQQAVASRPHTAGRVGVQLGEYNWMWRYEEPHHGAGQFYTSRNTVAGACTIGRLVEQGGRAYQYSDNNGPLGLITPGGANNGAPASHRLPTPAYYGLKMWTGGDLFRRPTGSMAACTTALPEVELFASTGQKNVVLVNKSLSRAHDVVLAVRGVPASGSYEVWQTVRGMDPSDSAGAQWQDPVRVDSGSYRNGRIAFPSPATTVTTVLIDG</sequence>
<feature type="chain" id="PRO_5038591659" description="Alpha-L-arabinofuranosidase" evidence="1">
    <location>
        <begin position="21"/>
        <end position="469"/>
    </location>
</feature>
<reference evidence="2 3" key="1">
    <citation type="submission" date="2019-07" db="EMBL/GenBank/DDBJ databases">
        <title>Whole genome shotgun sequence of Kocuria turfanensis NBRC 107627.</title>
        <authorList>
            <person name="Hosoyama A."/>
            <person name="Uohara A."/>
            <person name="Ohji S."/>
            <person name="Ichikawa N."/>
        </authorList>
    </citation>
    <scope>NUCLEOTIDE SEQUENCE [LARGE SCALE GENOMIC DNA]</scope>
    <source>
        <strain evidence="2 3">NBRC 107627</strain>
    </source>
</reference>
<dbReference type="SUPFAM" id="SSF51445">
    <property type="entry name" value="(Trans)glycosidases"/>
    <property type="match status" value="1"/>
</dbReference>